<dbReference type="RefSeq" id="WP_091036695.1">
    <property type="nucleotide sequence ID" value="NZ_CP145893.1"/>
</dbReference>
<dbReference type="AlphaFoldDB" id="A0ABD8B272"/>
<keyword evidence="1" id="KW-0812">Transmembrane</keyword>
<proteinExistence type="predicted"/>
<dbReference type="EMBL" id="CP145893">
    <property type="protein sequence ID" value="WWP23945.1"/>
    <property type="molecule type" value="Genomic_DNA"/>
</dbReference>
<reference evidence="2 3" key="1">
    <citation type="submission" date="2024-02" db="EMBL/GenBank/DDBJ databases">
        <title>Complete sequences of two Paenibacillus sp. strains and one Lysinibacillus strain isolated from the environment on STAA medium highlight biotechnological potential.</title>
        <authorList>
            <person name="Attere S.A."/>
            <person name="Piche L.C."/>
            <person name="Intertaglia L."/>
            <person name="Lami R."/>
            <person name="Charette S.J."/>
            <person name="Vincent A.T."/>
        </authorList>
    </citation>
    <scope>NUCLEOTIDE SEQUENCE [LARGE SCALE GENOMIC DNA]</scope>
    <source>
        <strain evidence="2 3">Y5S-7</strain>
        <plasmid evidence="2 3">pY5S7-1</plasmid>
    </source>
</reference>
<name>A0ABD8B272_PAEAM</name>
<organism evidence="2 3">
    <name type="scientific">Paenibacillus amylolyticus</name>
    <dbReference type="NCBI Taxonomy" id="1451"/>
    <lineage>
        <taxon>Bacteria</taxon>
        <taxon>Bacillati</taxon>
        <taxon>Bacillota</taxon>
        <taxon>Bacilli</taxon>
        <taxon>Bacillales</taxon>
        <taxon>Paenibacillaceae</taxon>
        <taxon>Paenibacillus</taxon>
    </lineage>
</organism>
<evidence type="ECO:0000313" key="2">
    <source>
        <dbReference type="EMBL" id="WWP23945.1"/>
    </source>
</evidence>
<feature type="transmembrane region" description="Helical" evidence="1">
    <location>
        <begin position="67"/>
        <end position="87"/>
    </location>
</feature>
<evidence type="ECO:0000256" key="1">
    <source>
        <dbReference type="SAM" id="Phobius"/>
    </source>
</evidence>
<evidence type="ECO:0000313" key="3">
    <source>
        <dbReference type="Proteomes" id="UP001364764"/>
    </source>
</evidence>
<gene>
    <name evidence="2" type="ORF">V6668_31635</name>
</gene>
<keyword evidence="1" id="KW-1133">Transmembrane helix</keyword>
<keyword evidence="1" id="KW-0472">Membrane</keyword>
<dbReference type="GeneID" id="93480126"/>
<dbReference type="Proteomes" id="UP001364764">
    <property type="component" value="Plasmid pY5S7-1"/>
</dbReference>
<sequence>MRKHNKVLLLLSVILLLFVFNLQFVIPAFYVVCGFVLYVILFCWAKAKGLDTQHPAWDPILNTPKGMLYFILSGSILWAPVFIPFVIAQRQKWRSSKEGKNEWLYMWVQYFKNPTKLHRDWFDNFYQ</sequence>
<accession>A0ABD8B272</accession>
<geneLocation type="plasmid" evidence="2 3">
    <name>pY5S7-1</name>
</geneLocation>
<feature type="transmembrane region" description="Helical" evidence="1">
    <location>
        <begin position="7"/>
        <end position="40"/>
    </location>
</feature>
<keyword evidence="2" id="KW-0614">Plasmid</keyword>
<protein>
    <submittedName>
        <fullName evidence="2">Uncharacterized protein</fullName>
    </submittedName>
</protein>